<comment type="similarity">
    <text evidence="2">Belongs to the MotB family.</text>
</comment>
<comment type="subcellular location">
    <subcellularLocation>
        <location evidence="1">Cell membrane</location>
        <topology evidence="1">Single-pass membrane protein</topology>
    </subcellularLocation>
</comment>
<dbReference type="PROSITE" id="PS51123">
    <property type="entry name" value="OMPA_2"/>
    <property type="match status" value="1"/>
</dbReference>
<gene>
    <name evidence="11" type="ORF">FJQ54_14465</name>
</gene>
<evidence type="ECO:0000256" key="9">
    <source>
        <dbReference type="SAM" id="Phobius"/>
    </source>
</evidence>
<dbReference type="InterPro" id="IPR036737">
    <property type="entry name" value="OmpA-like_sf"/>
</dbReference>
<protein>
    <submittedName>
        <fullName evidence="11">Flagellar motor protein</fullName>
    </submittedName>
</protein>
<evidence type="ECO:0000256" key="5">
    <source>
        <dbReference type="ARBA" id="ARBA00022989"/>
    </source>
</evidence>
<dbReference type="Pfam" id="PF00691">
    <property type="entry name" value="OmpA"/>
    <property type="match status" value="1"/>
</dbReference>
<evidence type="ECO:0000256" key="4">
    <source>
        <dbReference type="ARBA" id="ARBA00022692"/>
    </source>
</evidence>
<reference evidence="11 12" key="1">
    <citation type="submission" date="2019-06" db="EMBL/GenBank/DDBJ databases">
        <authorList>
            <person name="Lee I."/>
            <person name="Jang G.I."/>
            <person name="Hwang C.Y."/>
        </authorList>
    </citation>
    <scope>NUCLEOTIDE SEQUENCE [LARGE SCALE GENOMIC DNA]</scope>
    <source>
        <strain evidence="11 12">PAMC 28131</strain>
    </source>
</reference>
<evidence type="ECO:0000256" key="2">
    <source>
        <dbReference type="ARBA" id="ARBA00008914"/>
    </source>
</evidence>
<feature type="transmembrane region" description="Helical" evidence="9">
    <location>
        <begin position="32"/>
        <end position="51"/>
    </location>
</feature>
<dbReference type="SUPFAM" id="SSF103088">
    <property type="entry name" value="OmpA-like"/>
    <property type="match status" value="1"/>
</dbReference>
<name>A0A501XFA1_9SPHN</name>
<dbReference type="InterPro" id="IPR025713">
    <property type="entry name" value="MotB-like_N_dom"/>
</dbReference>
<feature type="domain" description="OmpA-like" evidence="10">
    <location>
        <begin position="159"/>
        <end position="280"/>
    </location>
</feature>
<evidence type="ECO:0000259" key="10">
    <source>
        <dbReference type="PROSITE" id="PS51123"/>
    </source>
</evidence>
<keyword evidence="3" id="KW-1003">Cell membrane</keyword>
<dbReference type="InterPro" id="IPR050330">
    <property type="entry name" value="Bact_OuterMem_StrucFunc"/>
</dbReference>
<dbReference type="Pfam" id="PF13677">
    <property type="entry name" value="MotB_plug"/>
    <property type="match status" value="1"/>
</dbReference>
<dbReference type="OrthoDB" id="7170686at2"/>
<dbReference type="Gene3D" id="3.30.1330.60">
    <property type="entry name" value="OmpA-like domain"/>
    <property type="match status" value="1"/>
</dbReference>
<keyword evidence="6 7" id="KW-0472">Membrane</keyword>
<dbReference type="EMBL" id="VFSU01000032">
    <property type="protein sequence ID" value="TPE59003.1"/>
    <property type="molecule type" value="Genomic_DNA"/>
</dbReference>
<evidence type="ECO:0000256" key="1">
    <source>
        <dbReference type="ARBA" id="ARBA00004162"/>
    </source>
</evidence>
<evidence type="ECO:0000256" key="8">
    <source>
        <dbReference type="SAM" id="MobiDB-lite"/>
    </source>
</evidence>
<dbReference type="PANTHER" id="PTHR30329:SF21">
    <property type="entry name" value="LIPOPROTEIN YIAD-RELATED"/>
    <property type="match status" value="1"/>
</dbReference>
<evidence type="ECO:0000256" key="7">
    <source>
        <dbReference type="PROSITE-ProRule" id="PRU00473"/>
    </source>
</evidence>
<evidence type="ECO:0000313" key="11">
    <source>
        <dbReference type="EMBL" id="TPE59003.1"/>
    </source>
</evidence>
<keyword evidence="11" id="KW-0966">Cell projection</keyword>
<dbReference type="InterPro" id="IPR006665">
    <property type="entry name" value="OmpA-like"/>
</dbReference>
<dbReference type="AlphaFoldDB" id="A0A501XFA1"/>
<dbReference type="PANTHER" id="PTHR30329">
    <property type="entry name" value="STATOR ELEMENT OF FLAGELLAR MOTOR COMPLEX"/>
    <property type="match status" value="1"/>
</dbReference>
<dbReference type="Proteomes" id="UP000319897">
    <property type="component" value="Unassembled WGS sequence"/>
</dbReference>
<dbReference type="GO" id="GO:0005886">
    <property type="term" value="C:plasma membrane"/>
    <property type="evidence" value="ECO:0007669"/>
    <property type="project" value="UniProtKB-SubCell"/>
</dbReference>
<dbReference type="RefSeq" id="WP_140929138.1">
    <property type="nucleotide sequence ID" value="NZ_VFSU01000032.1"/>
</dbReference>
<keyword evidence="11" id="KW-0282">Flagellum</keyword>
<evidence type="ECO:0000313" key="12">
    <source>
        <dbReference type="Proteomes" id="UP000319897"/>
    </source>
</evidence>
<evidence type="ECO:0000256" key="3">
    <source>
        <dbReference type="ARBA" id="ARBA00022475"/>
    </source>
</evidence>
<keyword evidence="5 9" id="KW-1133">Transmembrane helix</keyword>
<evidence type="ECO:0000256" key="6">
    <source>
        <dbReference type="ARBA" id="ARBA00023136"/>
    </source>
</evidence>
<organism evidence="11 12">
    <name type="scientific">Sandaracinobacter neustonicus</name>
    <dbReference type="NCBI Taxonomy" id="1715348"/>
    <lineage>
        <taxon>Bacteria</taxon>
        <taxon>Pseudomonadati</taxon>
        <taxon>Pseudomonadota</taxon>
        <taxon>Alphaproteobacteria</taxon>
        <taxon>Sphingomonadales</taxon>
        <taxon>Sphingosinicellaceae</taxon>
        <taxon>Sandaracinobacter</taxon>
    </lineage>
</organism>
<accession>A0A501XFA1</accession>
<keyword evidence="4 9" id="KW-0812">Transmembrane</keyword>
<comment type="caution">
    <text evidence="11">The sequence shown here is derived from an EMBL/GenBank/DDBJ whole genome shotgun (WGS) entry which is preliminary data.</text>
</comment>
<feature type="region of interest" description="Disordered" evidence="8">
    <location>
        <begin position="76"/>
        <end position="99"/>
    </location>
</feature>
<keyword evidence="11" id="KW-0969">Cilium</keyword>
<proteinExistence type="inferred from homology"/>
<keyword evidence="12" id="KW-1185">Reference proteome</keyword>
<sequence length="280" mass="30290">MTALGPLPEPEVLIKKVKVGGHDTHHGGAWKVAYADFVTAMMAFFLLMWLLGATNEDQRKGIADYFAPTVMESEKSGGSNGFMQGRSLEDPDGVAPHQRRAGMQPVAPYQAANGARAPARSDDGQLRKVESEIRKRLERDPGLKALVGQIRFSHTPEGLRIELVDKADYSMFGSGGTAMDPRARRLLAAVAETIDGLPNKIAIRGHTDAQPFSGATRGAAENNWTLSAGRAEATRAALAASGVPEERFSRLEGVADTEPFNPDNPFDPRNRRMSITLLRG</sequence>